<accession>A0A076ENI6</accession>
<dbReference type="Proteomes" id="UP000028488">
    <property type="component" value="Chromosome"/>
</dbReference>
<keyword evidence="3" id="KW-0804">Transcription</keyword>
<dbReference type="AlphaFoldDB" id="A0A076ENI6"/>
<keyword evidence="1" id="KW-0805">Transcription regulation</keyword>
<dbReference type="eggNOG" id="COG2207">
    <property type="taxonomic scope" value="Bacteria"/>
</dbReference>
<dbReference type="InterPro" id="IPR018060">
    <property type="entry name" value="HTH_AraC"/>
</dbReference>
<dbReference type="InterPro" id="IPR046532">
    <property type="entry name" value="DUF6597"/>
</dbReference>
<evidence type="ECO:0000259" key="4">
    <source>
        <dbReference type="PROSITE" id="PS01124"/>
    </source>
</evidence>
<dbReference type="PANTHER" id="PTHR46796:SF15">
    <property type="entry name" value="BLL1074 PROTEIN"/>
    <property type="match status" value="1"/>
</dbReference>
<dbReference type="Gene3D" id="1.10.10.60">
    <property type="entry name" value="Homeodomain-like"/>
    <property type="match status" value="1"/>
</dbReference>
<dbReference type="SMART" id="SM00342">
    <property type="entry name" value="HTH_ARAC"/>
    <property type="match status" value="1"/>
</dbReference>
<organism evidence="5 6">
    <name type="scientific">Rhodococcus opacus</name>
    <name type="common">Nocardia opaca</name>
    <dbReference type="NCBI Taxonomy" id="37919"/>
    <lineage>
        <taxon>Bacteria</taxon>
        <taxon>Bacillati</taxon>
        <taxon>Actinomycetota</taxon>
        <taxon>Actinomycetes</taxon>
        <taxon>Mycobacteriales</taxon>
        <taxon>Nocardiaceae</taxon>
        <taxon>Rhodococcus</taxon>
    </lineage>
</organism>
<dbReference type="Pfam" id="PF12833">
    <property type="entry name" value="HTH_18"/>
    <property type="match status" value="1"/>
</dbReference>
<dbReference type="RefSeq" id="WP_128640502.1">
    <property type="nucleotide sequence ID" value="NZ_CP008947.1"/>
</dbReference>
<dbReference type="InterPro" id="IPR050204">
    <property type="entry name" value="AraC_XylS_family_regulators"/>
</dbReference>
<evidence type="ECO:0000256" key="2">
    <source>
        <dbReference type="ARBA" id="ARBA00023125"/>
    </source>
</evidence>
<evidence type="ECO:0000313" key="5">
    <source>
        <dbReference type="EMBL" id="AII07396.1"/>
    </source>
</evidence>
<dbReference type="PANTHER" id="PTHR46796">
    <property type="entry name" value="HTH-TYPE TRANSCRIPTIONAL ACTIVATOR RHAS-RELATED"/>
    <property type="match status" value="1"/>
</dbReference>
<proteinExistence type="predicted"/>
<sequence>MYTERRSVFPGAVVWQKTAPGGAAAILPDGCMDLIWMDGDVVVAGPDSRPYVTRGREGDRYVGLRCSPGTLPDLLGTPAEELTNLRVPLAEVLSDRATTEFLGRIADDADPGRALEEFARSRRLLGPPPDSRIPVIVRLLEQQASVREVADRIGVGERQLHRLCRRQFGYGPKMLARILRLQSALGLAGSSIPAAQAAGMAGFADQAHLIREAHDLTGRTFGQLVTA</sequence>
<feature type="domain" description="HTH araC/xylS-type" evidence="4">
    <location>
        <begin position="130"/>
        <end position="227"/>
    </location>
</feature>
<dbReference type="EMBL" id="CP008947">
    <property type="protein sequence ID" value="AII07396.1"/>
    <property type="molecule type" value="Genomic_DNA"/>
</dbReference>
<evidence type="ECO:0000313" key="6">
    <source>
        <dbReference type="Proteomes" id="UP000028488"/>
    </source>
</evidence>
<reference evidence="5 6" key="1">
    <citation type="submission" date="2014-07" db="EMBL/GenBank/DDBJ databases">
        <title>Genome Sequence of Rhodococcus opacus Strain R7, a Biodegrader of Mono- and Polycyclic Aromatic Hydrocarbons.</title>
        <authorList>
            <person name="Di Gennaro P."/>
            <person name="Zampolli J."/>
            <person name="Presti I."/>
            <person name="Cappelletti M."/>
            <person name="D'Ursi P."/>
            <person name="Orro A."/>
            <person name="Mezzelani A."/>
            <person name="Milanesi L."/>
        </authorList>
    </citation>
    <scope>NUCLEOTIDE SEQUENCE [LARGE SCALE GENOMIC DNA]</scope>
    <source>
        <strain evidence="5 6">R7</strain>
    </source>
</reference>
<evidence type="ECO:0000256" key="1">
    <source>
        <dbReference type="ARBA" id="ARBA00023015"/>
    </source>
</evidence>
<protein>
    <submittedName>
        <fullName evidence="5">AraC family transcriptional regulator</fullName>
    </submittedName>
</protein>
<keyword evidence="2" id="KW-0238">DNA-binding</keyword>
<dbReference type="GO" id="GO:0003700">
    <property type="term" value="F:DNA-binding transcription factor activity"/>
    <property type="evidence" value="ECO:0007669"/>
    <property type="project" value="InterPro"/>
</dbReference>
<dbReference type="Pfam" id="PF20240">
    <property type="entry name" value="DUF6597"/>
    <property type="match status" value="1"/>
</dbReference>
<dbReference type="PROSITE" id="PS01124">
    <property type="entry name" value="HTH_ARAC_FAMILY_2"/>
    <property type="match status" value="1"/>
</dbReference>
<gene>
    <name evidence="5" type="ORF">EP51_23155</name>
</gene>
<dbReference type="GO" id="GO:0043565">
    <property type="term" value="F:sequence-specific DNA binding"/>
    <property type="evidence" value="ECO:0007669"/>
    <property type="project" value="InterPro"/>
</dbReference>
<name>A0A076ENI6_RHOOP</name>
<evidence type="ECO:0000256" key="3">
    <source>
        <dbReference type="ARBA" id="ARBA00023163"/>
    </source>
</evidence>